<evidence type="ECO:0000313" key="1">
    <source>
        <dbReference type="EMBL" id="KAJ8685518.1"/>
    </source>
</evidence>
<gene>
    <name evidence="1" type="ORF">QAD02_021311</name>
</gene>
<comment type="caution">
    <text evidence="1">The sequence shown here is derived from an EMBL/GenBank/DDBJ whole genome shotgun (WGS) entry which is preliminary data.</text>
</comment>
<name>A0ACC2PQX2_9HYME</name>
<keyword evidence="2" id="KW-1185">Reference proteome</keyword>
<protein>
    <submittedName>
        <fullName evidence="1">Uncharacterized protein</fullName>
    </submittedName>
</protein>
<dbReference type="EMBL" id="CM056741">
    <property type="protein sequence ID" value="KAJ8685518.1"/>
    <property type="molecule type" value="Genomic_DNA"/>
</dbReference>
<reference evidence="1" key="1">
    <citation type="submission" date="2023-04" db="EMBL/GenBank/DDBJ databases">
        <title>A chromosome-level genome assembly of the parasitoid wasp Eretmocerus hayati.</title>
        <authorList>
            <person name="Zhong Y."/>
            <person name="Liu S."/>
            <person name="Liu Y."/>
        </authorList>
    </citation>
    <scope>NUCLEOTIDE SEQUENCE</scope>
    <source>
        <strain evidence="1">ZJU_SS_LIU_2023</strain>
    </source>
</reference>
<organism evidence="1 2">
    <name type="scientific">Eretmocerus hayati</name>
    <dbReference type="NCBI Taxonomy" id="131215"/>
    <lineage>
        <taxon>Eukaryota</taxon>
        <taxon>Metazoa</taxon>
        <taxon>Ecdysozoa</taxon>
        <taxon>Arthropoda</taxon>
        <taxon>Hexapoda</taxon>
        <taxon>Insecta</taxon>
        <taxon>Pterygota</taxon>
        <taxon>Neoptera</taxon>
        <taxon>Endopterygota</taxon>
        <taxon>Hymenoptera</taxon>
        <taxon>Apocrita</taxon>
        <taxon>Proctotrupomorpha</taxon>
        <taxon>Chalcidoidea</taxon>
        <taxon>Aphelinidae</taxon>
        <taxon>Aphelininae</taxon>
        <taxon>Eretmocerus</taxon>
    </lineage>
</organism>
<dbReference type="Proteomes" id="UP001239111">
    <property type="component" value="Chromosome 1"/>
</dbReference>
<evidence type="ECO:0000313" key="2">
    <source>
        <dbReference type="Proteomes" id="UP001239111"/>
    </source>
</evidence>
<accession>A0ACC2PQX2</accession>
<sequence length="321" mass="37148">MEVQMSNLKHFQLVIDPLNKLSEFLRDHEVKTEKSFDEPVDLDMAYGKYGDHTNDEGEEFKDAEIVPEEHIPVNYEDSIIIREIPRKSSLTGDHIGSHRISLSSDLSEFEYAAYYLVFSRFLASKSNGTMESRTSKFQSNGKGTSTSFTFADPIEIPKTGNTPDPTEGVCDEATHPQQKDETKERVSSTVVELRNYRLEIGDRFAKRQRDLQLRVVELEKLVTSNAGKNDINWLDTNDHLAQFETQIKYANDRISSYRDDMDENHEEINERIDRVQTRIDRIEWDLNIVCDKVTHEPENNERILEHVEDTNKNVGMIAEQM</sequence>
<proteinExistence type="predicted"/>